<dbReference type="Proteomes" id="UP000260759">
    <property type="component" value="Unassembled WGS sequence"/>
</dbReference>
<dbReference type="InterPro" id="IPR024363">
    <property type="entry name" value="DUF3853"/>
</dbReference>
<dbReference type="Pfam" id="PF12964">
    <property type="entry name" value="DUF3853"/>
    <property type="match status" value="1"/>
</dbReference>
<gene>
    <name evidence="1" type="ORF">DXB37_18435</name>
</gene>
<reference evidence="1 2" key="1">
    <citation type="submission" date="2018-08" db="EMBL/GenBank/DDBJ databases">
        <title>A genome reference for cultivated species of the human gut microbiota.</title>
        <authorList>
            <person name="Zou Y."/>
            <person name="Xue W."/>
            <person name="Luo G."/>
        </authorList>
    </citation>
    <scope>NUCLEOTIDE SEQUENCE [LARGE SCALE GENOMIC DNA]</scope>
    <source>
        <strain evidence="1 2">OM03-4</strain>
    </source>
</reference>
<name>A0A3E5EMT1_BACUN</name>
<protein>
    <submittedName>
        <fullName evidence="1">DUF3853 family protein</fullName>
    </submittedName>
</protein>
<evidence type="ECO:0000313" key="1">
    <source>
        <dbReference type="EMBL" id="RGN90296.1"/>
    </source>
</evidence>
<dbReference type="AlphaFoldDB" id="A0A3E5EMT1"/>
<organism evidence="1 2">
    <name type="scientific">Bacteroides uniformis</name>
    <dbReference type="NCBI Taxonomy" id="820"/>
    <lineage>
        <taxon>Bacteria</taxon>
        <taxon>Pseudomonadati</taxon>
        <taxon>Bacteroidota</taxon>
        <taxon>Bacteroidia</taxon>
        <taxon>Bacteroidales</taxon>
        <taxon>Bacteroidaceae</taxon>
        <taxon>Bacteroides</taxon>
    </lineage>
</organism>
<proteinExistence type="predicted"/>
<evidence type="ECO:0000313" key="2">
    <source>
        <dbReference type="Proteomes" id="UP000260759"/>
    </source>
</evidence>
<dbReference type="RefSeq" id="WP_022128707.1">
    <property type="nucleotide sequence ID" value="NZ_QSVA01000022.1"/>
</dbReference>
<dbReference type="EMBL" id="QSVA01000022">
    <property type="protein sequence ID" value="RGN90296.1"/>
    <property type="molecule type" value="Genomic_DNA"/>
</dbReference>
<comment type="caution">
    <text evidence="1">The sequence shown here is derived from an EMBL/GenBank/DDBJ whole genome shotgun (WGS) entry which is preliminary data.</text>
</comment>
<sequence>MTRLVTIEQLLEKPVCMMSGEEFVLLLQNAEKGTAKVPAEVVPEKHYEHGIAGIAKIFGCSIPTANRIKKSGVIDPAITQVARKIVVDVELALELAKKAGGFASIRK</sequence>
<accession>A0A3E5EMT1</accession>